<keyword evidence="2" id="KW-0503">Monooxygenase</keyword>
<dbReference type="Pfam" id="PF13460">
    <property type="entry name" value="NAD_binding_10"/>
    <property type="match status" value="1"/>
</dbReference>
<comment type="similarity">
    <text evidence="3">Belongs to the avfA family.</text>
</comment>
<evidence type="ECO:0000256" key="1">
    <source>
        <dbReference type="ARBA" id="ARBA00023002"/>
    </source>
</evidence>
<dbReference type="InterPro" id="IPR036291">
    <property type="entry name" value="NAD(P)-bd_dom_sf"/>
</dbReference>
<evidence type="ECO:0000259" key="4">
    <source>
        <dbReference type="Pfam" id="PF13460"/>
    </source>
</evidence>
<dbReference type="AlphaFoldDB" id="A0A8H7IU34"/>
<sequence length="281" mass="30646">MDGHPPPPAQGTMTSTTTYAVLGSTGNCGSANIEILSKRPDARVHAYCRNRSKLLQRFPTIGDNKRVEIFEGNLHDVDLIASCIRGCAAVFLCVSTNDNVPLCRLSEDSAAVVIKALRGLKKESERTGKPVKLPKLILLSSGTVDERFSRHVPRLLLPILLRSASYVYQDLINTEKLLDQEKSWLTSVYMKPGALSVDEPRGYALSLDDQSGPTAYLDLAAAMVEVADDTSGQYDGKSVSMVCTNGPAKFPSGTPLCIVTGLLRHYFPWLHPYLPLDTGPR</sequence>
<dbReference type="SUPFAM" id="SSF51735">
    <property type="entry name" value="NAD(P)-binding Rossmann-fold domains"/>
    <property type="match status" value="1"/>
</dbReference>
<evidence type="ECO:0000256" key="2">
    <source>
        <dbReference type="ARBA" id="ARBA00023033"/>
    </source>
</evidence>
<accession>A0A8H7IU34</accession>
<dbReference type="EMBL" id="RZGK01000017">
    <property type="protein sequence ID" value="KAF9692715.1"/>
    <property type="molecule type" value="Genomic_DNA"/>
</dbReference>
<feature type="domain" description="NAD(P)-binding" evidence="4">
    <location>
        <begin position="23"/>
        <end position="229"/>
    </location>
</feature>
<proteinExistence type="inferred from homology"/>
<evidence type="ECO:0000313" key="6">
    <source>
        <dbReference type="Proteomes" id="UP000651452"/>
    </source>
</evidence>
<protein>
    <recommendedName>
        <fullName evidence="4">NAD(P)-binding domain-containing protein</fullName>
    </recommendedName>
</protein>
<evidence type="ECO:0000313" key="5">
    <source>
        <dbReference type="EMBL" id="KAF9692715.1"/>
    </source>
</evidence>
<gene>
    <name evidence="5" type="ORF">EKO04_009295</name>
</gene>
<reference evidence="5" key="2">
    <citation type="submission" date="2020-09" db="EMBL/GenBank/DDBJ databases">
        <title>Reference genome assembly for Australian Ascochyta lentis isolate Al4.</title>
        <authorList>
            <person name="Lee R.C."/>
            <person name="Farfan-Caceres L.M."/>
            <person name="Debler J.W."/>
            <person name="Williams A.H."/>
            <person name="Henares B.M."/>
        </authorList>
    </citation>
    <scope>NUCLEOTIDE SEQUENCE</scope>
    <source>
        <strain evidence="5">Al4</strain>
    </source>
</reference>
<dbReference type="Gene3D" id="3.40.50.720">
    <property type="entry name" value="NAD(P)-binding Rossmann-like Domain"/>
    <property type="match status" value="1"/>
</dbReference>
<dbReference type="Proteomes" id="UP000651452">
    <property type="component" value="Unassembled WGS sequence"/>
</dbReference>
<name>A0A8H7IU34_9PLEO</name>
<comment type="caution">
    <text evidence="5">The sequence shown here is derived from an EMBL/GenBank/DDBJ whole genome shotgun (WGS) entry which is preliminary data.</text>
</comment>
<evidence type="ECO:0000256" key="3">
    <source>
        <dbReference type="ARBA" id="ARBA00038376"/>
    </source>
</evidence>
<dbReference type="GO" id="GO:0004497">
    <property type="term" value="F:monooxygenase activity"/>
    <property type="evidence" value="ECO:0007669"/>
    <property type="project" value="UniProtKB-KW"/>
</dbReference>
<keyword evidence="1" id="KW-0560">Oxidoreductase</keyword>
<dbReference type="PANTHER" id="PTHR15020">
    <property type="entry name" value="FLAVIN REDUCTASE-RELATED"/>
    <property type="match status" value="1"/>
</dbReference>
<dbReference type="OrthoDB" id="10254221at2759"/>
<dbReference type="PANTHER" id="PTHR15020:SF37">
    <property type="entry name" value="OXIDOREDUCTASE MDPK"/>
    <property type="match status" value="1"/>
</dbReference>
<dbReference type="InterPro" id="IPR016040">
    <property type="entry name" value="NAD(P)-bd_dom"/>
</dbReference>
<reference evidence="5" key="1">
    <citation type="submission" date="2018-12" db="EMBL/GenBank/DDBJ databases">
        <authorList>
            <person name="Syme R.A."/>
            <person name="Farfan-Caceres L."/>
            <person name="Lichtenzveig J."/>
        </authorList>
    </citation>
    <scope>NUCLEOTIDE SEQUENCE</scope>
    <source>
        <strain evidence="5">Al4</strain>
    </source>
</reference>
<keyword evidence="6" id="KW-1185">Reference proteome</keyword>
<organism evidence="5 6">
    <name type="scientific">Ascochyta lentis</name>
    <dbReference type="NCBI Taxonomy" id="205686"/>
    <lineage>
        <taxon>Eukaryota</taxon>
        <taxon>Fungi</taxon>
        <taxon>Dikarya</taxon>
        <taxon>Ascomycota</taxon>
        <taxon>Pezizomycotina</taxon>
        <taxon>Dothideomycetes</taxon>
        <taxon>Pleosporomycetidae</taxon>
        <taxon>Pleosporales</taxon>
        <taxon>Pleosporineae</taxon>
        <taxon>Didymellaceae</taxon>
        <taxon>Ascochyta</taxon>
    </lineage>
</organism>